<organism evidence="1 2">
    <name type="scientific">Orbilia oligospora</name>
    <name type="common">Nematode-trapping fungus</name>
    <name type="synonym">Arthrobotrys oligospora</name>
    <dbReference type="NCBI Taxonomy" id="2813651"/>
    <lineage>
        <taxon>Eukaryota</taxon>
        <taxon>Fungi</taxon>
        <taxon>Dikarya</taxon>
        <taxon>Ascomycota</taxon>
        <taxon>Pezizomycotina</taxon>
        <taxon>Orbiliomycetes</taxon>
        <taxon>Orbiliales</taxon>
        <taxon>Orbiliaceae</taxon>
        <taxon>Orbilia</taxon>
    </lineage>
</organism>
<evidence type="ECO:0000313" key="1">
    <source>
        <dbReference type="EMBL" id="KAF3091260.1"/>
    </source>
</evidence>
<name>A0A7C8JH02_ORBOL</name>
<dbReference type="EMBL" id="WIQW01000057">
    <property type="protein sequence ID" value="KAF3091260.1"/>
    <property type="molecule type" value="Genomic_DNA"/>
</dbReference>
<evidence type="ECO:0000313" key="2">
    <source>
        <dbReference type="Proteomes" id="UP000475325"/>
    </source>
</evidence>
<dbReference type="Proteomes" id="UP000475325">
    <property type="component" value="Unassembled WGS sequence"/>
</dbReference>
<dbReference type="AlphaFoldDB" id="A0A7C8JH02"/>
<gene>
    <name evidence="1" type="ORF">TWF102_008815</name>
</gene>
<protein>
    <submittedName>
        <fullName evidence="1">Uncharacterized protein</fullName>
    </submittedName>
</protein>
<proteinExistence type="predicted"/>
<accession>A0A7C8JH02</accession>
<reference evidence="1 2" key="1">
    <citation type="submission" date="2019-06" db="EMBL/GenBank/DDBJ databases">
        <authorList>
            <person name="Palmer J.M."/>
        </authorList>
    </citation>
    <scope>NUCLEOTIDE SEQUENCE [LARGE SCALE GENOMIC DNA]</scope>
    <source>
        <strain evidence="1 2">TWF102</strain>
    </source>
</reference>
<comment type="caution">
    <text evidence="1">The sequence shown here is derived from an EMBL/GenBank/DDBJ whole genome shotgun (WGS) entry which is preliminary data.</text>
</comment>
<sequence>MSFTRRVPSSAPQLATLARPSKQATAYEYQARSMLAGQGRRSWGNALHQLNDYTESVGSHQDSNRSSFQVFPAYDGEREHVEHLSMRTPSTVFFVLPNDIFLAGLEIRSNGTANQPSPRSPEIKARMTENILFFLRSRRSMTGQGNHAV</sequence>